<protein>
    <submittedName>
        <fullName evidence="2">Uncharacterized protein</fullName>
    </submittedName>
</protein>
<accession>A0AA88AU23</accession>
<feature type="compositionally biased region" description="Low complexity" evidence="1">
    <location>
        <begin position="9"/>
        <end position="27"/>
    </location>
</feature>
<dbReference type="AlphaFoldDB" id="A0AA88AU23"/>
<dbReference type="Gene3D" id="2.60.120.330">
    <property type="entry name" value="B-lactam Antibiotic, Isopenicillin N Synthase, Chain"/>
    <property type="match status" value="1"/>
</dbReference>
<evidence type="ECO:0000313" key="3">
    <source>
        <dbReference type="Proteomes" id="UP001187192"/>
    </source>
</evidence>
<sequence length="439" mass="46576">MLAMISMMQQQQQHQQHQTSSAPASHPTNPPPAAAATATTVRSPTATPTQSQLPTPLSLAPLSSSSAARPADNVVGPLVPVAVTHPTGEPSPAPLPRVRLYDISPFDGAPAAPYLRAVDALSGSLMRHNAAVIELGSEDAAIMRCGLEAARMYFRNRAAQQGGAGGKGGRGVYMYRAGRIVVMGKTKSLFRRRENLEKDWGERISGRDFSVFLWVLEDWDSSPPCMADIFRCMGKASRAALCAIARHLRLRSDVFNHLLDDMPLSANEVSSSVLVATYSNAAMQNGKGALGGGKPGINCEVEKGLLTLISLDSPGLQVCDPNGRWYLADSGLSHGDLLLLTGKALSHTTAGLRPAATYRAAPEYSGTGGGGRTSLAFRLMPQGNATLDCSPISAAGHVIPQSYVPIPVSQFMDGLSAEEDIVCSRSDNNYVSCVLTHEW</sequence>
<dbReference type="SUPFAM" id="SSF51197">
    <property type="entry name" value="Clavaminate synthase-like"/>
    <property type="match status" value="1"/>
</dbReference>
<evidence type="ECO:0000256" key="1">
    <source>
        <dbReference type="SAM" id="MobiDB-lite"/>
    </source>
</evidence>
<keyword evidence="3" id="KW-1185">Reference proteome</keyword>
<dbReference type="PANTHER" id="PTHR33644">
    <property type="entry name" value="U-BOX DOMAIN-CONTAINING PROTEIN 62-RELATED"/>
    <property type="match status" value="1"/>
</dbReference>
<dbReference type="EMBL" id="BTGU01000027">
    <property type="protein sequence ID" value="GMN48006.1"/>
    <property type="molecule type" value="Genomic_DNA"/>
</dbReference>
<dbReference type="Proteomes" id="UP001187192">
    <property type="component" value="Unassembled WGS sequence"/>
</dbReference>
<organism evidence="2 3">
    <name type="scientific">Ficus carica</name>
    <name type="common">Common fig</name>
    <dbReference type="NCBI Taxonomy" id="3494"/>
    <lineage>
        <taxon>Eukaryota</taxon>
        <taxon>Viridiplantae</taxon>
        <taxon>Streptophyta</taxon>
        <taxon>Embryophyta</taxon>
        <taxon>Tracheophyta</taxon>
        <taxon>Spermatophyta</taxon>
        <taxon>Magnoliopsida</taxon>
        <taxon>eudicotyledons</taxon>
        <taxon>Gunneridae</taxon>
        <taxon>Pentapetalae</taxon>
        <taxon>rosids</taxon>
        <taxon>fabids</taxon>
        <taxon>Rosales</taxon>
        <taxon>Moraceae</taxon>
        <taxon>Ficeae</taxon>
        <taxon>Ficus</taxon>
    </lineage>
</organism>
<gene>
    <name evidence="2" type="ORF">TIFTF001_017180</name>
</gene>
<dbReference type="InterPro" id="IPR027443">
    <property type="entry name" value="IPNS-like_sf"/>
</dbReference>
<feature type="compositionally biased region" description="Low complexity" evidence="1">
    <location>
        <begin position="34"/>
        <end position="71"/>
    </location>
</feature>
<reference evidence="2" key="1">
    <citation type="submission" date="2023-07" db="EMBL/GenBank/DDBJ databases">
        <title>draft genome sequence of fig (Ficus carica).</title>
        <authorList>
            <person name="Takahashi T."/>
            <person name="Nishimura K."/>
        </authorList>
    </citation>
    <scope>NUCLEOTIDE SEQUENCE</scope>
</reference>
<proteinExistence type="predicted"/>
<evidence type="ECO:0000313" key="2">
    <source>
        <dbReference type="EMBL" id="GMN48006.1"/>
    </source>
</evidence>
<feature type="region of interest" description="Disordered" evidence="1">
    <location>
        <begin position="1"/>
        <end position="71"/>
    </location>
</feature>
<name>A0AA88AU23_FICCA</name>
<comment type="caution">
    <text evidence="2">The sequence shown here is derived from an EMBL/GenBank/DDBJ whole genome shotgun (WGS) entry which is preliminary data.</text>
</comment>
<dbReference type="PANTHER" id="PTHR33644:SF3">
    <property type="entry name" value="RING_U-BOX SUPERFAMILY PROTEIN"/>
    <property type="match status" value="1"/>
</dbReference>